<evidence type="ECO:0008006" key="3">
    <source>
        <dbReference type="Google" id="ProtNLM"/>
    </source>
</evidence>
<evidence type="ECO:0000313" key="2">
    <source>
        <dbReference type="Proteomes" id="UP000435036"/>
    </source>
</evidence>
<comment type="caution">
    <text evidence="1">The sequence shown here is derived from an EMBL/GenBank/DDBJ whole genome shotgun (WGS) entry which is preliminary data.</text>
</comment>
<dbReference type="OrthoDB" id="9758209at2"/>
<dbReference type="EMBL" id="WSQA01000023">
    <property type="protein sequence ID" value="MVZ64143.1"/>
    <property type="molecule type" value="Genomic_DNA"/>
</dbReference>
<sequence length="154" mass="17746">MNKYCSPVIFTLIALLTFSSCKEESVPFGQVPGFPSTVYYRKGNRTGITIRSKSNIYWRLTSMAFQGHKIQDELWDTFPGLSYQSNIPKATDESLDHLAGIYKVQYNWFTWERLNDTSIKIVLKPNMTKKDRVLKFFLTGDTGQEMVKVVQKAD</sequence>
<name>A0A6N8L347_9SPHI</name>
<organism evidence="1 2">
    <name type="scientific">Sphingobacterium humi</name>
    <dbReference type="NCBI Taxonomy" id="1796905"/>
    <lineage>
        <taxon>Bacteria</taxon>
        <taxon>Pseudomonadati</taxon>
        <taxon>Bacteroidota</taxon>
        <taxon>Sphingobacteriia</taxon>
        <taxon>Sphingobacteriales</taxon>
        <taxon>Sphingobacteriaceae</taxon>
        <taxon>Sphingobacterium</taxon>
    </lineage>
</organism>
<dbReference type="RefSeq" id="WP_160370860.1">
    <property type="nucleotide sequence ID" value="NZ_WSQA01000023.1"/>
</dbReference>
<protein>
    <recommendedName>
        <fullName evidence="3">Lipoprotein</fullName>
    </recommendedName>
</protein>
<dbReference type="Proteomes" id="UP000435036">
    <property type="component" value="Unassembled WGS sequence"/>
</dbReference>
<keyword evidence="2" id="KW-1185">Reference proteome</keyword>
<gene>
    <name evidence="1" type="ORF">GQF63_19135</name>
</gene>
<reference evidence="1 2" key="1">
    <citation type="submission" date="2019-12" db="EMBL/GenBank/DDBJ databases">
        <authorList>
            <person name="Dong K."/>
        </authorList>
    </citation>
    <scope>NUCLEOTIDE SEQUENCE [LARGE SCALE GENOMIC DNA]</scope>
    <source>
        <strain evidence="1 2">JCM 31225</strain>
    </source>
</reference>
<dbReference type="AlphaFoldDB" id="A0A6N8L347"/>
<proteinExistence type="predicted"/>
<accession>A0A6N8L347</accession>
<dbReference type="PROSITE" id="PS51257">
    <property type="entry name" value="PROKAR_LIPOPROTEIN"/>
    <property type="match status" value="1"/>
</dbReference>
<evidence type="ECO:0000313" key="1">
    <source>
        <dbReference type="EMBL" id="MVZ64143.1"/>
    </source>
</evidence>